<evidence type="ECO:0000256" key="1">
    <source>
        <dbReference type="SAM" id="Phobius"/>
    </source>
</evidence>
<organism evidence="2 3">
    <name type="scientific">Rhizophlyctis rosea</name>
    <dbReference type="NCBI Taxonomy" id="64517"/>
    <lineage>
        <taxon>Eukaryota</taxon>
        <taxon>Fungi</taxon>
        <taxon>Fungi incertae sedis</taxon>
        <taxon>Chytridiomycota</taxon>
        <taxon>Chytridiomycota incertae sedis</taxon>
        <taxon>Chytridiomycetes</taxon>
        <taxon>Rhizophlyctidales</taxon>
        <taxon>Rhizophlyctidaceae</taxon>
        <taxon>Rhizophlyctis</taxon>
    </lineage>
</organism>
<dbReference type="EMBL" id="JADGJD010000140">
    <property type="protein sequence ID" value="KAJ3054390.1"/>
    <property type="molecule type" value="Genomic_DNA"/>
</dbReference>
<keyword evidence="1" id="KW-1133">Transmembrane helix</keyword>
<dbReference type="Proteomes" id="UP001212841">
    <property type="component" value="Unassembled WGS sequence"/>
</dbReference>
<sequence length="298" mass="33020">MDVYGFGVRLGVYAENLSGLIFLFLRPDMLVGEAAGTNMFIAAITINLTVQTIQSVPDVQGYIRSMTMLLSALFYPALAMKFTDFLASRGSVTTVLSLLYVALSINMWFAYLGLSGIEVECLELDANSDSPSTTEIWLLLVFSGVALINLIRKTPGMVKQAILYDHLRYCVPSEYSKLGMTSSKIRYLQVVGLFWFAILTMINEYVMWRGGQNQVPYDLNNSGQMLPLVVGVCTLIRTIYMAIIKPLMRPLVYDPGIVGPPELVRQNSNLSILTDVSIHSGTVLVNAAMRMPRSELDT</sequence>
<reference evidence="2" key="1">
    <citation type="submission" date="2020-05" db="EMBL/GenBank/DDBJ databases">
        <title>Phylogenomic resolution of chytrid fungi.</title>
        <authorList>
            <person name="Stajich J.E."/>
            <person name="Amses K."/>
            <person name="Simmons R."/>
            <person name="Seto K."/>
            <person name="Myers J."/>
            <person name="Bonds A."/>
            <person name="Quandt C.A."/>
            <person name="Barry K."/>
            <person name="Liu P."/>
            <person name="Grigoriev I."/>
            <person name="Longcore J.E."/>
            <person name="James T.Y."/>
        </authorList>
    </citation>
    <scope>NUCLEOTIDE SEQUENCE</scope>
    <source>
        <strain evidence="2">JEL0318</strain>
    </source>
</reference>
<gene>
    <name evidence="2" type="ORF">HK097_001940</name>
</gene>
<feature type="transmembrane region" description="Helical" evidence="1">
    <location>
        <begin position="92"/>
        <end position="114"/>
    </location>
</feature>
<name>A0AAD5SFT7_9FUNG</name>
<keyword evidence="1" id="KW-0812">Transmembrane</keyword>
<comment type="caution">
    <text evidence="2">The sequence shown here is derived from an EMBL/GenBank/DDBJ whole genome shotgun (WGS) entry which is preliminary data.</text>
</comment>
<feature type="transmembrane region" description="Helical" evidence="1">
    <location>
        <begin position="62"/>
        <end position="80"/>
    </location>
</feature>
<proteinExistence type="predicted"/>
<dbReference type="AlphaFoldDB" id="A0AAD5SFT7"/>
<feature type="transmembrane region" description="Helical" evidence="1">
    <location>
        <begin position="134"/>
        <end position="151"/>
    </location>
</feature>
<evidence type="ECO:0000313" key="3">
    <source>
        <dbReference type="Proteomes" id="UP001212841"/>
    </source>
</evidence>
<feature type="transmembrane region" description="Helical" evidence="1">
    <location>
        <begin position="37"/>
        <end position="56"/>
    </location>
</feature>
<feature type="transmembrane region" description="Helical" evidence="1">
    <location>
        <begin position="6"/>
        <end position="25"/>
    </location>
</feature>
<keyword evidence="3" id="KW-1185">Reference proteome</keyword>
<protein>
    <submittedName>
        <fullName evidence="2">Uncharacterized protein</fullName>
    </submittedName>
</protein>
<accession>A0AAD5SFT7</accession>
<evidence type="ECO:0000313" key="2">
    <source>
        <dbReference type="EMBL" id="KAJ3054390.1"/>
    </source>
</evidence>
<keyword evidence="1" id="KW-0472">Membrane</keyword>
<feature type="transmembrane region" description="Helical" evidence="1">
    <location>
        <begin position="187"/>
        <end position="206"/>
    </location>
</feature>
<feature type="transmembrane region" description="Helical" evidence="1">
    <location>
        <begin position="226"/>
        <end position="244"/>
    </location>
</feature>